<feature type="compositionally biased region" description="Low complexity" evidence="2">
    <location>
        <begin position="572"/>
        <end position="587"/>
    </location>
</feature>
<evidence type="ECO:0000259" key="4">
    <source>
        <dbReference type="PROSITE" id="PS51391"/>
    </source>
</evidence>
<evidence type="ECO:0000259" key="3">
    <source>
        <dbReference type="PROSITE" id="PS50128"/>
    </source>
</evidence>
<dbReference type="PANTHER" id="PTHR23140">
    <property type="entry name" value="RNA PROCESSING PROTEIN LD23810P"/>
    <property type="match status" value="1"/>
</dbReference>
<dbReference type="PROSITE" id="PS51391">
    <property type="entry name" value="CID"/>
    <property type="match status" value="1"/>
</dbReference>
<dbReference type="Pfam" id="PF04818">
    <property type="entry name" value="CID"/>
    <property type="match status" value="1"/>
</dbReference>
<feature type="region of interest" description="Disordered" evidence="2">
    <location>
        <begin position="423"/>
        <end position="462"/>
    </location>
</feature>
<feature type="compositionally biased region" description="Low complexity" evidence="2">
    <location>
        <begin position="476"/>
        <end position="491"/>
    </location>
</feature>
<feature type="compositionally biased region" description="Basic residues" evidence="2">
    <location>
        <begin position="435"/>
        <end position="449"/>
    </location>
</feature>
<feature type="region of interest" description="Disordered" evidence="2">
    <location>
        <begin position="476"/>
        <end position="648"/>
    </location>
</feature>
<dbReference type="InterPro" id="IPR000061">
    <property type="entry name" value="Surp"/>
</dbReference>
<dbReference type="Gene3D" id="1.10.10.790">
    <property type="entry name" value="Surp module"/>
    <property type="match status" value="1"/>
</dbReference>
<dbReference type="SMART" id="SM00648">
    <property type="entry name" value="SWAP"/>
    <property type="match status" value="1"/>
</dbReference>
<dbReference type="PANTHER" id="PTHR23140:SF0">
    <property type="entry name" value="U2 SNRNP-ASSOCIATED SURP MOTIF-CONTAINING PROTEIN"/>
    <property type="match status" value="1"/>
</dbReference>
<feature type="compositionally biased region" description="Basic residues" evidence="2">
    <location>
        <begin position="507"/>
        <end position="532"/>
    </location>
</feature>
<dbReference type="InterPro" id="IPR035967">
    <property type="entry name" value="SWAP/Surp_sf"/>
</dbReference>
<dbReference type="PROSITE" id="PS50128">
    <property type="entry name" value="SURP"/>
    <property type="match status" value="1"/>
</dbReference>
<evidence type="ECO:0008006" key="7">
    <source>
        <dbReference type="Google" id="ProtNLM"/>
    </source>
</evidence>
<protein>
    <recommendedName>
        <fullName evidence="7">CID domain-containing protein</fullName>
    </recommendedName>
</protein>
<comment type="caution">
    <text evidence="5">The sequence shown here is derived from an EMBL/GenBank/DDBJ whole genome shotgun (WGS) entry which is preliminary data.</text>
</comment>
<proteinExistence type="predicted"/>
<evidence type="ECO:0000256" key="2">
    <source>
        <dbReference type="SAM" id="MobiDB-lite"/>
    </source>
</evidence>
<dbReference type="InterPro" id="IPR035979">
    <property type="entry name" value="RBD_domain_sf"/>
</dbReference>
<name>A0ABN9VYP5_9DINO</name>
<dbReference type="EMBL" id="CAUYUJ010017837">
    <property type="protein sequence ID" value="CAK0878330.1"/>
    <property type="molecule type" value="Genomic_DNA"/>
</dbReference>
<dbReference type="Gene3D" id="1.25.40.90">
    <property type="match status" value="1"/>
</dbReference>
<dbReference type="SUPFAM" id="SSF54928">
    <property type="entry name" value="RNA-binding domain, RBD"/>
    <property type="match status" value="1"/>
</dbReference>
<dbReference type="InterPro" id="IPR006569">
    <property type="entry name" value="CID_dom"/>
</dbReference>
<dbReference type="SMART" id="SM00582">
    <property type="entry name" value="RPR"/>
    <property type="match status" value="1"/>
</dbReference>
<dbReference type="InterPro" id="IPR051485">
    <property type="entry name" value="SR-CTD_assoc_factor"/>
</dbReference>
<feature type="compositionally biased region" description="Basic and acidic residues" evidence="2">
    <location>
        <begin position="626"/>
        <end position="640"/>
    </location>
</feature>
<evidence type="ECO:0000256" key="1">
    <source>
        <dbReference type="ARBA" id="ARBA00022884"/>
    </source>
</evidence>
<evidence type="ECO:0000313" key="6">
    <source>
        <dbReference type="Proteomes" id="UP001189429"/>
    </source>
</evidence>
<reference evidence="5" key="1">
    <citation type="submission" date="2023-10" db="EMBL/GenBank/DDBJ databases">
        <authorList>
            <person name="Chen Y."/>
            <person name="Shah S."/>
            <person name="Dougan E. K."/>
            <person name="Thang M."/>
            <person name="Chan C."/>
        </authorList>
    </citation>
    <scope>NUCLEOTIDE SEQUENCE [LARGE SCALE GENOMIC DNA]</scope>
</reference>
<dbReference type="Proteomes" id="UP001189429">
    <property type="component" value="Unassembled WGS sequence"/>
</dbReference>
<dbReference type="InterPro" id="IPR008942">
    <property type="entry name" value="ENTH_VHS"/>
</dbReference>
<gene>
    <name evidence="5" type="ORF">PCOR1329_LOCUS62128</name>
</gene>
<keyword evidence="6" id="KW-1185">Reference proteome</keyword>
<dbReference type="Pfam" id="PF01805">
    <property type="entry name" value="Surp"/>
    <property type="match status" value="1"/>
</dbReference>
<evidence type="ECO:0000313" key="5">
    <source>
        <dbReference type="EMBL" id="CAK0878330.1"/>
    </source>
</evidence>
<sequence>MYPRNSAQQARGMSTGFVQFARREQALRARNAMIDKEYFGLHLRIEFARPVGGLQFGSQPAVHAMHAPDNAASATESPGDANIQSKKRSRFDMAKTFCIAIPADRIVRRRIDTAAEFVAIEGWDFERALMDREGANPCFAFMLCDPSNLEDPLHLYYRWKAFSLLQGDSMDQWRMEPFQVYVNGPLWQPPLCDRREEAPSVPGPVPRLELSGIGGLRPTGAGGGAGSAELPAAEAAKLDGLLRECSSWSRAGILEAMVFCLDHASSSQAIAQRICERLRDPQAAEAAVIGHLYLVSDVLFNSRCSRPGATAYRRQFQEGLPAVVARLREMCDGMSVLGAAAFRERTARLLDVWAEWSSFPRQFTQGLQATLCQQTAEVVRSWCSSTRSGSTSSPTRRCSSASAACGASWRRDCRASCWTSSAATRPTGARSCSPGRRRRARGRDSRRRSSGLAWSTPSWTERPWRRPTWRWPTWRTRAARPSASASSLAPRGRMRSGARWPPGPWPHRPRGPRRPPRSPRGALRRAAVRPARRAPPTLARASPWFRPRQSGPPAAARPLGWQVDRPRPPPRQRAALRPSQPRAPRAPTCAPERVRKRTRCGQSRWRQGQGQGVGEGEGEGQTQRQRSTEGEAQGRREGKGQGRGQGQR</sequence>
<dbReference type="SUPFAM" id="SSF109905">
    <property type="entry name" value="Surp module (SWAP domain)"/>
    <property type="match status" value="1"/>
</dbReference>
<organism evidence="5 6">
    <name type="scientific">Prorocentrum cordatum</name>
    <dbReference type="NCBI Taxonomy" id="2364126"/>
    <lineage>
        <taxon>Eukaryota</taxon>
        <taxon>Sar</taxon>
        <taxon>Alveolata</taxon>
        <taxon>Dinophyceae</taxon>
        <taxon>Prorocentrales</taxon>
        <taxon>Prorocentraceae</taxon>
        <taxon>Prorocentrum</taxon>
    </lineage>
</organism>
<feature type="compositionally biased region" description="Low complexity" evidence="2">
    <location>
        <begin position="533"/>
        <end position="543"/>
    </location>
</feature>
<accession>A0ABN9VYP5</accession>
<feature type="domain" description="SURP motif" evidence="3">
    <location>
        <begin position="110"/>
        <end position="157"/>
    </location>
</feature>
<feature type="domain" description="CID" evidence="4">
    <location>
        <begin position="230"/>
        <end position="375"/>
    </location>
</feature>
<keyword evidence="1" id="KW-0694">RNA-binding</keyword>